<feature type="compositionally biased region" description="Basic residues" evidence="1">
    <location>
        <begin position="242"/>
        <end position="251"/>
    </location>
</feature>
<feature type="region of interest" description="Disordered" evidence="1">
    <location>
        <begin position="84"/>
        <end position="269"/>
    </location>
</feature>
<keyword evidence="3" id="KW-1185">Reference proteome</keyword>
<proteinExistence type="predicted"/>
<organism evidence="2 3">
    <name type="scientific">Neolentinus lepideus HHB14362 ss-1</name>
    <dbReference type="NCBI Taxonomy" id="1314782"/>
    <lineage>
        <taxon>Eukaryota</taxon>
        <taxon>Fungi</taxon>
        <taxon>Dikarya</taxon>
        <taxon>Basidiomycota</taxon>
        <taxon>Agaricomycotina</taxon>
        <taxon>Agaricomycetes</taxon>
        <taxon>Gloeophyllales</taxon>
        <taxon>Gloeophyllaceae</taxon>
        <taxon>Neolentinus</taxon>
    </lineage>
</organism>
<feature type="compositionally biased region" description="Acidic residues" evidence="1">
    <location>
        <begin position="199"/>
        <end position="212"/>
    </location>
</feature>
<feature type="compositionally biased region" description="Basic residues" evidence="1">
    <location>
        <begin position="433"/>
        <end position="447"/>
    </location>
</feature>
<dbReference type="Proteomes" id="UP000076761">
    <property type="component" value="Unassembled WGS sequence"/>
</dbReference>
<evidence type="ECO:0008006" key="4">
    <source>
        <dbReference type="Google" id="ProtNLM"/>
    </source>
</evidence>
<accession>A0A165PLY9</accession>
<evidence type="ECO:0000256" key="1">
    <source>
        <dbReference type="SAM" id="MobiDB-lite"/>
    </source>
</evidence>
<dbReference type="AlphaFoldDB" id="A0A165PLY9"/>
<evidence type="ECO:0000313" key="2">
    <source>
        <dbReference type="EMBL" id="KZT21227.1"/>
    </source>
</evidence>
<gene>
    <name evidence="2" type="ORF">NEOLEDRAFT_1181852</name>
</gene>
<reference evidence="2 3" key="1">
    <citation type="journal article" date="2016" name="Mol. Biol. Evol.">
        <title>Comparative Genomics of Early-Diverging Mushroom-Forming Fungi Provides Insights into the Origins of Lignocellulose Decay Capabilities.</title>
        <authorList>
            <person name="Nagy L.G."/>
            <person name="Riley R."/>
            <person name="Tritt A."/>
            <person name="Adam C."/>
            <person name="Daum C."/>
            <person name="Floudas D."/>
            <person name="Sun H."/>
            <person name="Yadav J.S."/>
            <person name="Pangilinan J."/>
            <person name="Larsson K.H."/>
            <person name="Matsuura K."/>
            <person name="Barry K."/>
            <person name="Labutti K."/>
            <person name="Kuo R."/>
            <person name="Ohm R.A."/>
            <person name="Bhattacharya S.S."/>
            <person name="Shirouzu T."/>
            <person name="Yoshinaga Y."/>
            <person name="Martin F.M."/>
            <person name="Grigoriev I.V."/>
            <person name="Hibbett D.S."/>
        </authorList>
    </citation>
    <scope>NUCLEOTIDE SEQUENCE [LARGE SCALE GENOMIC DNA]</scope>
    <source>
        <strain evidence="2 3">HHB14362 ss-1</strain>
    </source>
</reference>
<feature type="region of interest" description="Disordered" evidence="1">
    <location>
        <begin position="361"/>
        <end position="398"/>
    </location>
</feature>
<sequence>MSLTRIRLGSTDPPLKAWFSVPSHVATVRDLKKSLCSDIDALDDVAPERVTLLLDEFELLDDSPINVLRDGDLLLVQWLDRAKSVKRKAENSDDEPRKKRRQGSRVKPDPSPAPQPGPSRDKSKRPSVHHGPTPGPSRRITKRPTPSVAPSSYPKRTTLSEHEDDDSDSTSSNDSSDSSDSDDGSSSSDSSTTSTSSDSDSDTDSPPSEEDAAESKRNAVPGSSSRGPPVPPGYGKSQTKSRNLRRRKKKQYEREEANQSQPQTAASGVNAIAVAGRDALLAPPRSDVLAAISNRSGEPEKGGGGRGIWTTRLERSEDQSQSRPQTPAERTILMSLGLSNKNKKKGFKAHLNDEVPQKIVFAKPPSPASQRPSSEVEAGDYSEVQAGRSAHVGPSAPRLVPPSEYQDRGELPQNMFVTSVDVEAGMWPDSNKSRKSKGKAKGKGRGKRRDEEEWAEEVGVWLDYGEGVEGEDVARGEVQQTSSATEVANLLSANADTGTDGVGEVVWANVETRFDSLPLLTGEEQLRDGMLFCWKALDINPATLTPEVMLKLARYVRLDSGMDSASLTVRPLIRPTSAAVSFGHVLGHDEEGGGKGVEEVEEVEERVDWDAAVREGWKVVQ</sequence>
<feature type="compositionally biased region" description="Basic and acidic residues" evidence="1">
    <location>
        <begin position="84"/>
        <end position="97"/>
    </location>
</feature>
<dbReference type="OrthoDB" id="74813at2759"/>
<feature type="compositionally biased region" description="Polar residues" evidence="1">
    <location>
        <begin position="258"/>
        <end position="267"/>
    </location>
</feature>
<feature type="region of interest" description="Disordered" evidence="1">
    <location>
        <begin position="426"/>
        <end position="452"/>
    </location>
</feature>
<dbReference type="InParanoid" id="A0A165PLY9"/>
<dbReference type="EMBL" id="KV425609">
    <property type="protein sequence ID" value="KZT21227.1"/>
    <property type="molecule type" value="Genomic_DNA"/>
</dbReference>
<dbReference type="STRING" id="1314782.A0A165PLY9"/>
<feature type="region of interest" description="Disordered" evidence="1">
    <location>
        <begin position="291"/>
        <end position="330"/>
    </location>
</feature>
<feature type="compositionally biased region" description="Polar residues" evidence="1">
    <location>
        <begin position="148"/>
        <end position="157"/>
    </location>
</feature>
<name>A0A165PLY9_9AGAM</name>
<feature type="compositionally biased region" description="Low complexity" evidence="1">
    <location>
        <begin position="184"/>
        <end position="198"/>
    </location>
</feature>
<evidence type="ECO:0000313" key="3">
    <source>
        <dbReference type="Proteomes" id="UP000076761"/>
    </source>
</evidence>
<protein>
    <recommendedName>
        <fullName evidence="4">Coilin</fullName>
    </recommendedName>
</protein>